<dbReference type="AlphaFoldDB" id="A0A845DXM4"/>
<keyword evidence="1" id="KW-1133">Transmembrane helix</keyword>
<feature type="transmembrane region" description="Helical" evidence="1">
    <location>
        <begin position="33"/>
        <end position="53"/>
    </location>
</feature>
<organism evidence="2 3">
    <name type="scientific">Halobacillus litoralis</name>
    <dbReference type="NCBI Taxonomy" id="45668"/>
    <lineage>
        <taxon>Bacteria</taxon>
        <taxon>Bacillati</taxon>
        <taxon>Bacillota</taxon>
        <taxon>Bacilli</taxon>
        <taxon>Bacillales</taxon>
        <taxon>Bacillaceae</taxon>
        <taxon>Halobacillus</taxon>
    </lineage>
</organism>
<evidence type="ECO:0000256" key="1">
    <source>
        <dbReference type="SAM" id="Phobius"/>
    </source>
</evidence>
<keyword evidence="1" id="KW-0812">Transmembrane</keyword>
<gene>
    <name evidence="2" type="ORF">GLW04_02830</name>
</gene>
<evidence type="ECO:0000313" key="2">
    <source>
        <dbReference type="EMBL" id="MYL18807.1"/>
    </source>
</evidence>
<dbReference type="Proteomes" id="UP000460949">
    <property type="component" value="Unassembled WGS sequence"/>
</dbReference>
<dbReference type="EMBL" id="WMET01000001">
    <property type="protein sequence ID" value="MYL18807.1"/>
    <property type="molecule type" value="Genomic_DNA"/>
</dbReference>
<protein>
    <submittedName>
        <fullName evidence="2">Uncharacterized protein</fullName>
    </submittedName>
</protein>
<dbReference type="RefSeq" id="WP_160835249.1">
    <property type="nucleotide sequence ID" value="NZ_WMET01000001.1"/>
</dbReference>
<feature type="transmembrane region" description="Helical" evidence="1">
    <location>
        <begin position="90"/>
        <end position="111"/>
    </location>
</feature>
<feature type="transmembrane region" description="Helical" evidence="1">
    <location>
        <begin position="65"/>
        <end position="84"/>
    </location>
</feature>
<reference evidence="2 3" key="1">
    <citation type="submission" date="2019-11" db="EMBL/GenBank/DDBJ databases">
        <title>Genome sequences of 17 halophilic strains isolated from different environments.</title>
        <authorList>
            <person name="Furrow R.E."/>
        </authorList>
    </citation>
    <scope>NUCLEOTIDE SEQUENCE [LARGE SCALE GENOMIC DNA]</scope>
    <source>
        <strain evidence="2 3">22511_23_Filter</strain>
    </source>
</reference>
<evidence type="ECO:0000313" key="3">
    <source>
        <dbReference type="Proteomes" id="UP000460949"/>
    </source>
</evidence>
<name>A0A845DXM4_9BACI</name>
<comment type="caution">
    <text evidence="2">The sequence shown here is derived from an EMBL/GenBank/DDBJ whole genome shotgun (WGS) entry which is preliminary data.</text>
</comment>
<accession>A0A845DXM4</accession>
<keyword evidence="1" id="KW-0472">Membrane</keyword>
<sequence>MTGFLYNSTLAGLFGLGMYRFILFEGTAAKEHVLSFIICAIVILATALTGKRFAARASEKASNDWFYVSLLFPFLWGIDAFQAIQYAYPPLFIAIIGCGLATSLLVSACLWDRPVQTKRKRIVSKAVQD</sequence>
<proteinExistence type="predicted"/>